<evidence type="ECO:0000313" key="2">
    <source>
        <dbReference type="EMBL" id="SVB86000.1"/>
    </source>
</evidence>
<reference evidence="2" key="1">
    <citation type="submission" date="2018-05" db="EMBL/GenBank/DDBJ databases">
        <authorList>
            <person name="Lanie J.A."/>
            <person name="Ng W.-L."/>
            <person name="Kazmierczak K.M."/>
            <person name="Andrzejewski T.M."/>
            <person name="Davidsen T.M."/>
            <person name="Wayne K.J."/>
            <person name="Tettelin H."/>
            <person name="Glass J.I."/>
            <person name="Rusch D."/>
            <person name="Podicherti R."/>
            <person name="Tsui H.-C.T."/>
            <person name="Winkler M.E."/>
        </authorList>
    </citation>
    <scope>NUCLEOTIDE SEQUENCE</scope>
</reference>
<sequence>KQFYFEELDVSIPILNSYWAKLFHNDSYDSFSEIFIQNEYEGFIPNIEIKSLIDLGAHHGFFSVWLQSLIEKRKLKSLLVEPSARCFPVLTQLAQRKEYKENFVFINKCIGNPDEGVTLFFDRPHMASSNFKRGEDEIAAKASVLTTKDIFRWQAPPYDLLKCDVEGAEFFLFKHYSEILLNTKFVILEWHDHESASYLKNEFENLNFSIPKSSVTAQSLENDNPSSGIFLAQNNNL</sequence>
<gene>
    <name evidence="2" type="ORF">METZ01_LOCUS238854</name>
</gene>
<dbReference type="Pfam" id="PF05050">
    <property type="entry name" value="Methyltransf_21"/>
    <property type="match status" value="1"/>
</dbReference>
<name>A0A382HFB6_9ZZZZ</name>
<dbReference type="NCBIfam" id="TIGR01444">
    <property type="entry name" value="fkbM_fam"/>
    <property type="match status" value="1"/>
</dbReference>
<dbReference type="PANTHER" id="PTHR34203:SF15">
    <property type="entry name" value="SLL1173 PROTEIN"/>
    <property type="match status" value="1"/>
</dbReference>
<protein>
    <recommendedName>
        <fullName evidence="1">Methyltransferase FkbM domain-containing protein</fullName>
    </recommendedName>
</protein>
<dbReference type="SUPFAM" id="SSF53335">
    <property type="entry name" value="S-adenosyl-L-methionine-dependent methyltransferases"/>
    <property type="match status" value="1"/>
</dbReference>
<dbReference type="EMBL" id="UINC01060948">
    <property type="protein sequence ID" value="SVB86000.1"/>
    <property type="molecule type" value="Genomic_DNA"/>
</dbReference>
<organism evidence="2">
    <name type="scientific">marine metagenome</name>
    <dbReference type="NCBI Taxonomy" id="408172"/>
    <lineage>
        <taxon>unclassified sequences</taxon>
        <taxon>metagenomes</taxon>
        <taxon>ecological metagenomes</taxon>
    </lineage>
</organism>
<feature type="non-terminal residue" evidence="2">
    <location>
        <position position="1"/>
    </location>
</feature>
<dbReference type="PANTHER" id="PTHR34203">
    <property type="entry name" value="METHYLTRANSFERASE, FKBM FAMILY PROTEIN"/>
    <property type="match status" value="1"/>
</dbReference>
<feature type="domain" description="Methyltransferase FkbM" evidence="1">
    <location>
        <begin position="54"/>
        <end position="194"/>
    </location>
</feature>
<dbReference type="Gene3D" id="3.40.50.150">
    <property type="entry name" value="Vaccinia Virus protein VP39"/>
    <property type="match status" value="1"/>
</dbReference>
<evidence type="ECO:0000259" key="1">
    <source>
        <dbReference type="Pfam" id="PF05050"/>
    </source>
</evidence>
<dbReference type="InterPro" id="IPR052514">
    <property type="entry name" value="SAM-dependent_MTase"/>
</dbReference>
<accession>A0A382HFB6</accession>
<dbReference type="InterPro" id="IPR006342">
    <property type="entry name" value="FkbM_mtfrase"/>
</dbReference>
<dbReference type="AlphaFoldDB" id="A0A382HFB6"/>
<dbReference type="InterPro" id="IPR029063">
    <property type="entry name" value="SAM-dependent_MTases_sf"/>
</dbReference>
<proteinExistence type="predicted"/>